<dbReference type="PROSITE" id="PS50847">
    <property type="entry name" value="GRAM_POS_ANCHORING"/>
    <property type="match status" value="1"/>
</dbReference>
<dbReference type="InterPro" id="IPR022263">
    <property type="entry name" value="KxYKxGKxW"/>
</dbReference>
<evidence type="ECO:0000313" key="8">
    <source>
        <dbReference type="EMBL" id="KRN18217.1"/>
    </source>
</evidence>
<feature type="compositionally biased region" description="Low complexity" evidence="5">
    <location>
        <begin position="837"/>
        <end position="870"/>
    </location>
</feature>
<feature type="domain" description="Gram-positive cocci surface proteins LPxTG" evidence="7">
    <location>
        <begin position="950"/>
        <end position="983"/>
    </location>
</feature>
<feature type="compositionally biased region" description="Low complexity" evidence="5">
    <location>
        <begin position="127"/>
        <end position="148"/>
    </location>
</feature>
<evidence type="ECO:0000256" key="3">
    <source>
        <dbReference type="ARBA" id="ARBA00022729"/>
    </source>
</evidence>
<evidence type="ECO:0000259" key="7">
    <source>
        <dbReference type="PROSITE" id="PS50847"/>
    </source>
</evidence>
<dbReference type="RefSeq" id="WP_054732777.1">
    <property type="nucleotide sequence ID" value="NZ_AYZM01000158.1"/>
</dbReference>
<evidence type="ECO:0000256" key="6">
    <source>
        <dbReference type="SAM" id="SignalP"/>
    </source>
</evidence>
<keyword evidence="3 6" id="KW-0732">Signal</keyword>
<feature type="compositionally biased region" description="Low complexity" evidence="5">
    <location>
        <begin position="68"/>
        <end position="108"/>
    </location>
</feature>
<dbReference type="PATRIC" id="fig|1423804.4.peg.2262"/>
<proteinExistence type="predicted"/>
<feature type="region of interest" description="Disordered" evidence="5">
    <location>
        <begin position="68"/>
        <end position="150"/>
    </location>
</feature>
<dbReference type="InterPro" id="IPR019931">
    <property type="entry name" value="LPXTG_anchor"/>
</dbReference>
<feature type="compositionally biased region" description="Polar residues" evidence="5">
    <location>
        <begin position="871"/>
        <end position="884"/>
    </location>
</feature>
<dbReference type="EMBL" id="AYZM01000158">
    <property type="protein sequence ID" value="KRN18217.1"/>
    <property type="molecule type" value="Genomic_DNA"/>
</dbReference>
<sequence length="983" mass="101291">MRIKQLAREGKLSYRYKMFKAGKFMMTSALASVALWGGLALTNQTASAATTQVDNAVTATVADTSATASNVSDDNTSQVTTGDATTTNDTSASVTNTTTQTTDDSAVVNDDHATTLDNTTSGTTALADTNTQTAETTTKTDDTQVASTSDTTAVQSSIAKDDSVATDAVQSDDSTAAASSEASKSEDAQVVDATSATSATADATHEVATDSVATPTDIDQTATTITLPKNVTLDETTATAKVGGEISDADLASLKTALATKAAALGVTPKIEMLADDVVNPELSGVININVYSTLHSMDPDISVLVGRLSINGVPDSSVSLKYVTQLAGFSSNGYTLSKLVAPTNGNFTEVTDATWDTPLTYVENNIWAYNVYLVPIVTDDGEVTVTRTINYQVADGSELLGETPLPDSITESMTYHAYTNHGTGTSWYEPVAGADTYLEHDTPEIEGYTADKTSVAGKIAMVVDNATTPTDEVITVTYTGNTVTSNVNVPTTVIGAEQPTKSTSFTDVTGNIGETLTLTMPALEGYTPDKTTVSATVNLDGTITTNDTVTYNPNEATSDVTIPATVAGEDAPQTVTNVTGKTGDSLTLDAPTVEGYTPDKATVTATVNPDGTITTKDNLVYSPNEVTTDVTVPATVAGESAPQTIKDATGKTGDTLTLDVPAVEGYTPDKSTVTATVNPDGTITTTDKVIYTPNEVTTDVTIPATVGDQSEPQTVTGVTGKTGDTLTITVPTIKGYTPDKTTVTATVNPDGTITTKDNLIYTANSVIADVTVPATVDGQSQPQTIKDASGKTGDTLTLDVPELPGYTADKDTITATVNPDGTITTEDNVVYTAIPTTPTDNGSTGTTPSDNGDVDSTTPPTTGTDSETTNPVVSGSTSETVVPNTDDPETQTGSTSKTFAETQTVTSQTTTGRQTVTNTVAAAQVPATISAEAPVSSTTTTAPNEVAKLPQTDEVAKTPASLLGLVLLALAGLGFGKFKRHE</sequence>
<keyword evidence="9" id="KW-1185">Reference proteome</keyword>
<reference evidence="8 9" key="1">
    <citation type="journal article" date="2015" name="Genome Announc.">
        <title>Expanding the biotechnology potential of lactobacilli through comparative genomics of 213 strains and associated genera.</title>
        <authorList>
            <person name="Sun Z."/>
            <person name="Harris H.M."/>
            <person name="McCann A."/>
            <person name="Guo C."/>
            <person name="Argimon S."/>
            <person name="Zhang W."/>
            <person name="Yang X."/>
            <person name="Jeffery I.B."/>
            <person name="Cooney J.C."/>
            <person name="Kagawa T.F."/>
            <person name="Liu W."/>
            <person name="Song Y."/>
            <person name="Salvetti E."/>
            <person name="Wrobel A."/>
            <person name="Rasinkangas P."/>
            <person name="Parkhill J."/>
            <person name="Rea M.C."/>
            <person name="O'Sullivan O."/>
            <person name="Ritari J."/>
            <person name="Douillard F.P."/>
            <person name="Paul Ross R."/>
            <person name="Yang R."/>
            <person name="Briner A.E."/>
            <person name="Felis G.E."/>
            <person name="de Vos W.M."/>
            <person name="Barrangou R."/>
            <person name="Klaenhammer T.R."/>
            <person name="Caufield P.W."/>
            <person name="Cui Y."/>
            <person name="Zhang H."/>
            <person name="O'Toole P.W."/>
        </authorList>
    </citation>
    <scope>NUCLEOTIDE SEQUENCE [LARGE SCALE GENOMIC DNA]</scope>
    <source>
        <strain evidence="8 9">DSM 23365</strain>
    </source>
</reference>
<dbReference type="OrthoDB" id="2328560at2"/>
<feature type="compositionally biased region" description="Low complexity" evidence="5">
    <location>
        <begin position="903"/>
        <end position="912"/>
    </location>
</feature>
<dbReference type="Gene3D" id="2.60.40.4300">
    <property type="match status" value="1"/>
</dbReference>
<evidence type="ECO:0000256" key="1">
    <source>
        <dbReference type="ARBA" id="ARBA00022512"/>
    </source>
</evidence>
<feature type="compositionally biased region" description="Polar residues" evidence="5">
    <location>
        <begin position="115"/>
        <end position="126"/>
    </location>
</feature>
<accession>A0A0R2EP86</accession>
<dbReference type="Pfam" id="PF19258">
    <property type="entry name" value="KxYKxGKxW_sig"/>
    <property type="match status" value="1"/>
</dbReference>
<feature type="chain" id="PRO_5006416558" description="Gram-positive cocci surface proteins LPxTG domain-containing protein" evidence="6">
    <location>
        <begin position="49"/>
        <end position="983"/>
    </location>
</feature>
<feature type="compositionally biased region" description="Polar residues" evidence="5">
    <location>
        <begin position="891"/>
        <end position="902"/>
    </location>
</feature>
<gene>
    <name evidence="8" type="ORF">FD14_GL002081</name>
</gene>
<dbReference type="AlphaFoldDB" id="A0A0R2EP86"/>
<dbReference type="InterPro" id="IPR041495">
    <property type="entry name" value="Mub_B2"/>
</dbReference>
<organism evidence="8 9">
    <name type="scientific">Secundilactobacillus similis DSM 23365 = JCM 2765</name>
    <dbReference type="NCBI Taxonomy" id="1423804"/>
    <lineage>
        <taxon>Bacteria</taxon>
        <taxon>Bacillati</taxon>
        <taxon>Bacillota</taxon>
        <taxon>Bacilli</taxon>
        <taxon>Lactobacillales</taxon>
        <taxon>Lactobacillaceae</taxon>
        <taxon>Secundilactobacillus</taxon>
    </lineage>
</organism>
<protein>
    <recommendedName>
        <fullName evidence="7">Gram-positive cocci surface proteins LPxTG domain-containing protein</fullName>
    </recommendedName>
</protein>
<dbReference type="Proteomes" id="UP000051442">
    <property type="component" value="Unassembled WGS sequence"/>
</dbReference>
<evidence type="ECO:0000256" key="2">
    <source>
        <dbReference type="ARBA" id="ARBA00022525"/>
    </source>
</evidence>
<dbReference type="STRING" id="1423804.FD14_GL002081"/>
<feature type="region of interest" description="Disordered" evidence="5">
    <location>
        <begin position="175"/>
        <end position="215"/>
    </location>
</feature>
<evidence type="ECO:0000256" key="4">
    <source>
        <dbReference type="ARBA" id="ARBA00023088"/>
    </source>
</evidence>
<dbReference type="Pfam" id="PF17966">
    <property type="entry name" value="Muc_B2"/>
    <property type="match status" value="1"/>
</dbReference>
<comment type="caution">
    <text evidence="8">The sequence shown here is derived from an EMBL/GenBank/DDBJ whole genome shotgun (WGS) entry which is preliminary data.</text>
</comment>
<feature type="region of interest" description="Disordered" evidence="5">
    <location>
        <begin position="834"/>
        <end position="912"/>
    </location>
</feature>
<keyword evidence="1" id="KW-0134">Cell wall</keyword>
<dbReference type="NCBIfam" id="TIGR01167">
    <property type="entry name" value="LPXTG_anchor"/>
    <property type="match status" value="1"/>
</dbReference>
<keyword evidence="2" id="KW-0964">Secreted</keyword>
<feature type="compositionally biased region" description="Low complexity" evidence="5">
    <location>
        <begin position="192"/>
        <end position="202"/>
    </location>
</feature>
<keyword evidence="4" id="KW-0572">Peptidoglycan-anchor</keyword>
<feature type="signal peptide" evidence="6">
    <location>
        <begin position="1"/>
        <end position="48"/>
    </location>
</feature>
<name>A0A0R2EP86_9LACO</name>
<evidence type="ECO:0000256" key="5">
    <source>
        <dbReference type="SAM" id="MobiDB-lite"/>
    </source>
</evidence>
<evidence type="ECO:0000313" key="9">
    <source>
        <dbReference type="Proteomes" id="UP000051442"/>
    </source>
</evidence>